<dbReference type="EMBL" id="JAAYUN010000163">
    <property type="protein sequence ID" value="NLJ23288.1"/>
    <property type="molecule type" value="Genomic_DNA"/>
</dbReference>
<dbReference type="InterPro" id="IPR058240">
    <property type="entry name" value="rSAM_sf"/>
</dbReference>
<sequence>MRSFSPRLAARALWQMRIRKRPYVLSHGVNARCNLRCSFCQYWREPG</sequence>
<dbReference type="Proteomes" id="UP000544742">
    <property type="component" value="Unassembled WGS sequence"/>
</dbReference>
<proteinExistence type="predicted"/>
<reference evidence="1 2" key="1">
    <citation type="journal article" date="2020" name="Biotechnol. Biofuels">
        <title>New insights from the biogas microbiome by comprehensive genome-resolved metagenomics of nearly 1600 species originating from multiple anaerobic digesters.</title>
        <authorList>
            <person name="Campanaro S."/>
            <person name="Treu L."/>
            <person name="Rodriguez-R L.M."/>
            <person name="Kovalovszki A."/>
            <person name="Ziels R.M."/>
            <person name="Maus I."/>
            <person name="Zhu X."/>
            <person name="Kougias P.G."/>
            <person name="Basile A."/>
            <person name="Luo G."/>
            <person name="Schluter A."/>
            <person name="Konstantinidis K.T."/>
            <person name="Angelidaki I."/>
        </authorList>
    </citation>
    <scope>NUCLEOTIDE SEQUENCE [LARGE SCALE GENOMIC DNA]</scope>
    <source>
        <strain evidence="1">AS27yjCOA_157</strain>
    </source>
</reference>
<name>A0A7K4AJZ7_METSH</name>
<protein>
    <submittedName>
        <fullName evidence="1">Pyrroloquinoline quinone biosynthesis protein PqqE</fullName>
    </submittedName>
</protein>
<comment type="caution">
    <text evidence="1">The sequence shown here is derived from an EMBL/GenBank/DDBJ whole genome shotgun (WGS) entry which is preliminary data.</text>
</comment>
<accession>A0A7K4AJZ7</accession>
<evidence type="ECO:0000313" key="2">
    <source>
        <dbReference type="Proteomes" id="UP000544742"/>
    </source>
</evidence>
<dbReference type="SUPFAM" id="SSF102114">
    <property type="entry name" value="Radical SAM enzymes"/>
    <property type="match status" value="1"/>
</dbReference>
<feature type="non-terminal residue" evidence="1">
    <location>
        <position position="47"/>
    </location>
</feature>
<gene>
    <name evidence="1" type="ORF">GX426_09320</name>
</gene>
<dbReference type="AlphaFoldDB" id="A0A7K4AJZ7"/>
<evidence type="ECO:0000313" key="1">
    <source>
        <dbReference type="EMBL" id="NLJ23288.1"/>
    </source>
</evidence>
<organism evidence="1 2">
    <name type="scientific">Methanothrix soehngenii</name>
    <name type="common">Methanosaeta concilii</name>
    <dbReference type="NCBI Taxonomy" id="2223"/>
    <lineage>
        <taxon>Archaea</taxon>
        <taxon>Methanobacteriati</taxon>
        <taxon>Methanobacteriota</taxon>
        <taxon>Stenosarchaea group</taxon>
        <taxon>Methanomicrobia</taxon>
        <taxon>Methanotrichales</taxon>
        <taxon>Methanotrichaceae</taxon>
        <taxon>Methanothrix</taxon>
    </lineage>
</organism>